<name>A0A1G1V556_9BACT</name>
<accession>A0A1G1V556</accession>
<dbReference type="AlphaFoldDB" id="A0A1G1V556"/>
<dbReference type="Gene3D" id="3.40.630.30">
    <property type="match status" value="1"/>
</dbReference>
<evidence type="ECO:0000313" key="2">
    <source>
        <dbReference type="EMBL" id="OGY10493.1"/>
    </source>
</evidence>
<dbReference type="InterPro" id="IPR000182">
    <property type="entry name" value="GNAT_dom"/>
</dbReference>
<comment type="caution">
    <text evidence="2">The sequence shown here is derived from an EMBL/GenBank/DDBJ whole genome shotgun (WGS) entry which is preliminary data.</text>
</comment>
<dbReference type="STRING" id="1797516.A3D26_00130"/>
<dbReference type="GO" id="GO:0016747">
    <property type="term" value="F:acyltransferase activity, transferring groups other than amino-acyl groups"/>
    <property type="evidence" value="ECO:0007669"/>
    <property type="project" value="InterPro"/>
</dbReference>
<feature type="domain" description="N-acetyltransferase" evidence="1">
    <location>
        <begin position="5"/>
        <end position="154"/>
    </location>
</feature>
<organism evidence="2 3">
    <name type="scientific">Candidatus Blackburnbacteria bacterium RIFCSPHIGHO2_02_FULL_44_20</name>
    <dbReference type="NCBI Taxonomy" id="1797516"/>
    <lineage>
        <taxon>Bacteria</taxon>
        <taxon>Candidatus Blackburniibacteriota</taxon>
    </lineage>
</organism>
<reference evidence="2 3" key="1">
    <citation type="journal article" date="2016" name="Nat. Commun.">
        <title>Thousands of microbial genomes shed light on interconnected biogeochemical processes in an aquifer system.</title>
        <authorList>
            <person name="Anantharaman K."/>
            <person name="Brown C.T."/>
            <person name="Hug L.A."/>
            <person name="Sharon I."/>
            <person name="Castelle C.J."/>
            <person name="Probst A.J."/>
            <person name="Thomas B.C."/>
            <person name="Singh A."/>
            <person name="Wilkins M.J."/>
            <person name="Karaoz U."/>
            <person name="Brodie E.L."/>
            <person name="Williams K.H."/>
            <person name="Hubbard S.S."/>
            <person name="Banfield J.F."/>
        </authorList>
    </citation>
    <scope>NUCLEOTIDE SEQUENCE [LARGE SCALE GENOMIC DNA]</scope>
</reference>
<dbReference type="PROSITE" id="PS51186">
    <property type="entry name" value="GNAT"/>
    <property type="match status" value="1"/>
</dbReference>
<gene>
    <name evidence="2" type="ORF">A3D26_00130</name>
</gene>
<dbReference type="CDD" id="cd04301">
    <property type="entry name" value="NAT_SF"/>
    <property type="match status" value="1"/>
</dbReference>
<protein>
    <recommendedName>
        <fullName evidence="1">N-acetyltransferase domain-containing protein</fullName>
    </recommendedName>
</protein>
<dbReference type="Proteomes" id="UP000178319">
    <property type="component" value="Unassembled WGS sequence"/>
</dbReference>
<dbReference type="Pfam" id="PF00583">
    <property type="entry name" value="Acetyltransf_1"/>
    <property type="match status" value="1"/>
</dbReference>
<dbReference type="EMBL" id="MHBZ01000033">
    <property type="protein sequence ID" value="OGY10493.1"/>
    <property type="molecule type" value="Genomic_DNA"/>
</dbReference>
<proteinExistence type="predicted"/>
<sequence>MRSPFQINPLTHDQFANAVEFVVQAGLDTKEEVEHHLKHLDAHYVAVSNNNVVGIIGWYQDNVHYSDKAMGNKFPGEQAYWVGFFAVDKNYQNKGIGTALLNKLEEVLKKKHVDTLWVSSVPETKGYYEKKGFLLVCEGQIGNKQKFFLSKRLKSK</sequence>
<evidence type="ECO:0000259" key="1">
    <source>
        <dbReference type="PROSITE" id="PS51186"/>
    </source>
</evidence>
<dbReference type="InterPro" id="IPR016181">
    <property type="entry name" value="Acyl_CoA_acyltransferase"/>
</dbReference>
<evidence type="ECO:0000313" key="3">
    <source>
        <dbReference type="Proteomes" id="UP000178319"/>
    </source>
</evidence>
<dbReference type="SUPFAM" id="SSF55729">
    <property type="entry name" value="Acyl-CoA N-acyltransferases (Nat)"/>
    <property type="match status" value="1"/>
</dbReference>